<sequence length="164" mass="18938">LDKIGGEKFLSVILKCPYLTHLALSIRPDSPNLSRLANLNIEHLIFNDSTPERLDNYILNNIESFPDTLRHLDLLICISPDILQYILAKCKYLETLGIYLQLPKDDPKYIKVIIRYAQSSGSFSTLRYIRNCSGQKLIPLSKTLCGYAQMYIENIVNEIYRPWE</sequence>
<evidence type="ECO:0000313" key="1">
    <source>
        <dbReference type="EMBL" id="CAG8646283.1"/>
    </source>
</evidence>
<dbReference type="SUPFAM" id="SSF52047">
    <property type="entry name" value="RNI-like"/>
    <property type="match status" value="1"/>
</dbReference>
<feature type="non-terminal residue" evidence="1">
    <location>
        <position position="1"/>
    </location>
</feature>
<dbReference type="InterPro" id="IPR032675">
    <property type="entry name" value="LRR_dom_sf"/>
</dbReference>
<keyword evidence="2" id="KW-1185">Reference proteome</keyword>
<proteinExistence type="predicted"/>
<protein>
    <submittedName>
        <fullName evidence="1">2288_t:CDS:1</fullName>
    </submittedName>
</protein>
<dbReference type="Proteomes" id="UP000789396">
    <property type="component" value="Unassembled WGS sequence"/>
</dbReference>
<reference evidence="1" key="1">
    <citation type="submission" date="2021-06" db="EMBL/GenBank/DDBJ databases">
        <authorList>
            <person name="Kallberg Y."/>
            <person name="Tangrot J."/>
            <person name="Rosling A."/>
        </authorList>
    </citation>
    <scope>NUCLEOTIDE SEQUENCE</scope>
    <source>
        <strain evidence="1">IN212</strain>
    </source>
</reference>
<organism evidence="1 2">
    <name type="scientific">Racocetra fulgida</name>
    <dbReference type="NCBI Taxonomy" id="60492"/>
    <lineage>
        <taxon>Eukaryota</taxon>
        <taxon>Fungi</taxon>
        <taxon>Fungi incertae sedis</taxon>
        <taxon>Mucoromycota</taxon>
        <taxon>Glomeromycotina</taxon>
        <taxon>Glomeromycetes</taxon>
        <taxon>Diversisporales</taxon>
        <taxon>Gigasporaceae</taxon>
        <taxon>Racocetra</taxon>
    </lineage>
</organism>
<dbReference type="AlphaFoldDB" id="A0A9N9DNW6"/>
<accession>A0A9N9DNW6</accession>
<gene>
    <name evidence="1" type="ORF">RFULGI_LOCUS8263</name>
</gene>
<name>A0A9N9DNW6_9GLOM</name>
<evidence type="ECO:0000313" key="2">
    <source>
        <dbReference type="Proteomes" id="UP000789396"/>
    </source>
</evidence>
<dbReference type="Gene3D" id="3.80.10.10">
    <property type="entry name" value="Ribonuclease Inhibitor"/>
    <property type="match status" value="1"/>
</dbReference>
<dbReference type="OrthoDB" id="2314450at2759"/>
<comment type="caution">
    <text evidence="1">The sequence shown here is derived from an EMBL/GenBank/DDBJ whole genome shotgun (WGS) entry which is preliminary data.</text>
</comment>
<dbReference type="EMBL" id="CAJVPZ010013137">
    <property type="protein sequence ID" value="CAG8646283.1"/>
    <property type="molecule type" value="Genomic_DNA"/>
</dbReference>